<evidence type="ECO:0008006" key="8">
    <source>
        <dbReference type="Google" id="ProtNLM"/>
    </source>
</evidence>
<gene>
    <name evidence="6" type="ORF">GWK08_18885</name>
</gene>
<dbReference type="Gene3D" id="1.20.120.1630">
    <property type="match status" value="1"/>
</dbReference>
<feature type="transmembrane region" description="Helical" evidence="5">
    <location>
        <begin position="12"/>
        <end position="37"/>
    </location>
</feature>
<dbReference type="PANTHER" id="PTHR12714:SF9">
    <property type="entry name" value="PROTEIN-S-ISOPRENYLCYSTEINE O-METHYLTRANSFERASE"/>
    <property type="match status" value="1"/>
</dbReference>
<accession>A0A6P0UU27</accession>
<comment type="subcellular location">
    <subcellularLocation>
        <location evidence="1">Endomembrane system</location>
        <topology evidence="1">Multi-pass membrane protein</topology>
    </subcellularLocation>
</comment>
<feature type="transmembrane region" description="Helical" evidence="5">
    <location>
        <begin position="82"/>
        <end position="99"/>
    </location>
</feature>
<dbReference type="AlphaFoldDB" id="A0A6P0UU27"/>
<organism evidence="6 7">
    <name type="scientific">Leptobacterium flavescens</name>
    <dbReference type="NCBI Taxonomy" id="472055"/>
    <lineage>
        <taxon>Bacteria</taxon>
        <taxon>Pseudomonadati</taxon>
        <taxon>Bacteroidota</taxon>
        <taxon>Flavobacteriia</taxon>
        <taxon>Flavobacteriales</taxon>
        <taxon>Flavobacteriaceae</taxon>
        <taxon>Leptobacterium</taxon>
    </lineage>
</organism>
<keyword evidence="2 5" id="KW-0812">Transmembrane</keyword>
<keyword evidence="3 5" id="KW-1133">Transmembrane helix</keyword>
<evidence type="ECO:0000313" key="7">
    <source>
        <dbReference type="Proteomes" id="UP000468581"/>
    </source>
</evidence>
<name>A0A6P0UU27_9FLAO</name>
<evidence type="ECO:0000256" key="4">
    <source>
        <dbReference type="ARBA" id="ARBA00023136"/>
    </source>
</evidence>
<comment type="caution">
    <text evidence="6">The sequence shown here is derived from an EMBL/GenBank/DDBJ whole genome shotgun (WGS) entry which is preliminary data.</text>
</comment>
<reference evidence="6 7" key="1">
    <citation type="submission" date="2020-01" db="EMBL/GenBank/DDBJ databases">
        <title>Leptobacterium flavescens.</title>
        <authorList>
            <person name="Wang G."/>
        </authorList>
    </citation>
    <scope>NUCLEOTIDE SEQUENCE [LARGE SCALE GENOMIC DNA]</scope>
    <source>
        <strain evidence="6 7">KCTC 22160</strain>
    </source>
</reference>
<dbReference type="PANTHER" id="PTHR12714">
    <property type="entry name" value="PROTEIN-S ISOPRENYLCYSTEINE O-METHYLTRANSFERASE"/>
    <property type="match status" value="1"/>
</dbReference>
<dbReference type="GO" id="GO:0016740">
    <property type="term" value="F:transferase activity"/>
    <property type="evidence" value="ECO:0007669"/>
    <property type="project" value="UniProtKB-ARBA"/>
</dbReference>
<dbReference type="GO" id="GO:0012505">
    <property type="term" value="C:endomembrane system"/>
    <property type="evidence" value="ECO:0007669"/>
    <property type="project" value="UniProtKB-SubCell"/>
</dbReference>
<evidence type="ECO:0000256" key="1">
    <source>
        <dbReference type="ARBA" id="ARBA00004127"/>
    </source>
</evidence>
<protein>
    <recommendedName>
        <fullName evidence="8">DUF1295 domain-containing protein</fullName>
    </recommendedName>
</protein>
<dbReference type="EMBL" id="JAABOO010000005">
    <property type="protein sequence ID" value="NER15528.1"/>
    <property type="molecule type" value="Genomic_DNA"/>
</dbReference>
<keyword evidence="7" id="KW-1185">Reference proteome</keyword>
<sequence length="128" mass="14899">MALLLSRGPVIFINLWMVFQLLGIGIMLWGAASMGNGNYNIQPEVKSDFLVERGIYKWIRNPMYLGILLFYIPTVISQPQLIKWGLYISLIIILLLKIYREEHFLSQKFGEQFGNYKKRTSRLIPGIF</sequence>
<dbReference type="Proteomes" id="UP000468581">
    <property type="component" value="Unassembled WGS sequence"/>
</dbReference>
<evidence type="ECO:0000256" key="2">
    <source>
        <dbReference type="ARBA" id="ARBA00022692"/>
    </source>
</evidence>
<proteinExistence type="predicted"/>
<keyword evidence="4 5" id="KW-0472">Membrane</keyword>
<dbReference type="InterPro" id="IPR007318">
    <property type="entry name" value="Phopholipid_MeTrfase"/>
</dbReference>
<evidence type="ECO:0000256" key="5">
    <source>
        <dbReference type="SAM" id="Phobius"/>
    </source>
</evidence>
<evidence type="ECO:0000256" key="3">
    <source>
        <dbReference type="ARBA" id="ARBA00022989"/>
    </source>
</evidence>
<feature type="transmembrane region" description="Helical" evidence="5">
    <location>
        <begin position="58"/>
        <end position="76"/>
    </location>
</feature>
<dbReference type="Pfam" id="PF04191">
    <property type="entry name" value="PEMT"/>
    <property type="match status" value="1"/>
</dbReference>
<evidence type="ECO:0000313" key="6">
    <source>
        <dbReference type="EMBL" id="NER15528.1"/>
    </source>
</evidence>